<sequence>METKLQSLEETTNKEIVKGIEILLENADLFLDEGNEIMNQILYLVNKYMNELCQKTAVYANLNDKRTPSIDDVHKALEAQGSKPHTIYDYVKQYNTQISRDCNCETLGSTCKNSAITPKNLDPKEKAVKDRLEEFYAKQNLEEPGFSTQTSKRAKYLMRCALGDFYDYKPFFTFVPCPWKHVNDDTIEHSKSFQPTLNAFQKEETLLVQDESNKQAILNYKLDEGFKTTTNATKLHGLYPDSFIHRYENSQNIVSQGSLQYTPLNTNEECRDGTMVNVEHNNGPYQQSLLTENIQTRHYYDPKEDNYATLNEVDKLIDDIIDKLAKSDESKNGDTEDVVDKSEKDTSITDELFKIYSNNSIDLQKEVKNTDNVIPLSCDITNNEATKENLRVSNDVEKPKRSLPMKVSTDIVRVEKKICFKPIIGPLIPKPLFRTIPKVVVCKSLNDFNYHHKKKLILVKRIDTDRTIGRNQLSICDTVKCIIDKKNLSEGKSVESNRNDLEEAKSTNVVEESYDTTKLDDNGDGETQTTSVIEDSVKDKVTEDTEEAKTSKDPKEVVEYPNENEVLKVIKTPDEVEELRKTEISKKLEQLKMLEPQNEVKEGKTIKATDEVKESMVTEFPVNVPKEIEVPEEVKVEKVKAAKIPEISVLEDSNDMEIKNYSNESTSPPENLEETKENTPKKVTQPDTTSIKRNDRKKRNTETTEDVSSNNNEQRKLRSKKIKEELIDEGPENDKHKNIHNSGKDKNDANNDKKGSSKESTSKKKKTNRCPVCNNSYYIKKNPMICCDECEFWYHFSCVDLKPKDVPEEDPWFCSRCKRKGSSRSRKRKHCDDYHDNKRSLRRRTST</sequence>
<dbReference type="SMART" id="SM00249">
    <property type="entry name" value="PHD"/>
    <property type="match status" value="1"/>
</dbReference>
<dbReference type="InterPro" id="IPR009072">
    <property type="entry name" value="Histone-fold"/>
</dbReference>
<feature type="region of interest" description="Disordered" evidence="5">
    <location>
        <begin position="818"/>
        <end position="847"/>
    </location>
</feature>
<name>A0A0K0EWA5_STRVS</name>
<keyword evidence="3" id="KW-0862">Zinc</keyword>
<dbReference type="PROSITE" id="PS50016">
    <property type="entry name" value="ZF_PHD_2"/>
    <property type="match status" value="1"/>
</dbReference>
<dbReference type="PROSITE" id="PS01359">
    <property type="entry name" value="ZF_PHD_1"/>
    <property type="match status" value="1"/>
</dbReference>
<dbReference type="Gene3D" id="1.10.20.10">
    <property type="entry name" value="Histone, subunit A"/>
    <property type="match status" value="1"/>
</dbReference>
<dbReference type="AlphaFoldDB" id="A0A0K0EWA5"/>
<protein>
    <submittedName>
        <fullName evidence="8">PHD-type domain-containing protein</fullName>
    </submittedName>
</protein>
<dbReference type="SUPFAM" id="SSF57903">
    <property type="entry name" value="FYVE/PHD zinc finger"/>
    <property type="match status" value="1"/>
</dbReference>
<feature type="compositionally biased region" description="Basic and acidic residues" evidence="5">
    <location>
        <begin position="492"/>
        <end position="505"/>
    </location>
</feature>
<dbReference type="CDD" id="cd00076">
    <property type="entry name" value="HFD_SF"/>
    <property type="match status" value="1"/>
</dbReference>
<reference evidence="8" key="2">
    <citation type="submission" date="2015-08" db="UniProtKB">
        <authorList>
            <consortium name="WormBaseParasite"/>
        </authorList>
    </citation>
    <scope>IDENTIFICATION</scope>
</reference>
<dbReference type="GO" id="GO:0046982">
    <property type="term" value="F:protein heterodimerization activity"/>
    <property type="evidence" value="ECO:0007669"/>
    <property type="project" value="InterPro"/>
</dbReference>
<dbReference type="InterPro" id="IPR019786">
    <property type="entry name" value="Zinc_finger_PHD-type_CS"/>
</dbReference>
<feature type="compositionally biased region" description="Basic and acidic residues" evidence="5">
    <location>
        <begin position="830"/>
        <end position="839"/>
    </location>
</feature>
<keyword evidence="2 4" id="KW-0863">Zinc-finger</keyword>
<dbReference type="CDD" id="cd15522">
    <property type="entry name" value="PHD_TAF3"/>
    <property type="match status" value="1"/>
</dbReference>
<keyword evidence="1" id="KW-0479">Metal-binding</keyword>
<dbReference type="Proteomes" id="UP000035680">
    <property type="component" value="Unassembled WGS sequence"/>
</dbReference>
<dbReference type="Pfam" id="PF00628">
    <property type="entry name" value="PHD"/>
    <property type="match status" value="1"/>
</dbReference>
<evidence type="ECO:0000259" key="6">
    <source>
        <dbReference type="PROSITE" id="PS50016"/>
    </source>
</evidence>
<feature type="region of interest" description="Disordered" evidence="5">
    <location>
        <begin position="492"/>
        <end position="529"/>
    </location>
</feature>
<evidence type="ECO:0000313" key="8">
    <source>
        <dbReference type="WBParaSite" id="SVE_0080400.1"/>
    </source>
</evidence>
<accession>A0A0K0EWA5</accession>
<evidence type="ECO:0000313" key="7">
    <source>
        <dbReference type="Proteomes" id="UP000035680"/>
    </source>
</evidence>
<proteinExistence type="predicted"/>
<feature type="compositionally biased region" description="Basic residues" evidence="5">
    <location>
        <begin position="818"/>
        <end position="829"/>
    </location>
</feature>
<feature type="domain" description="PHD-type" evidence="6">
    <location>
        <begin position="767"/>
        <end position="820"/>
    </location>
</feature>
<keyword evidence="7" id="KW-1185">Reference proteome</keyword>
<evidence type="ECO:0000256" key="5">
    <source>
        <dbReference type="SAM" id="MobiDB-lite"/>
    </source>
</evidence>
<feature type="compositionally biased region" description="Basic and acidic residues" evidence="5">
    <location>
        <begin position="732"/>
        <end position="762"/>
    </location>
</feature>
<dbReference type="STRING" id="75913.A0A0K0EWA5"/>
<evidence type="ECO:0000256" key="3">
    <source>
        <dbReference type="ARBA" id="ARBA00022833"/>
    </source>
</evidence>
<dbReference type="GO" id="GO:0008270">
    <property type="term" value="F:zinc ion binding"/>
    <property type="evidence" value="ECO:0007669"/>
    <property type="project" value="UniProtKB-KW"/>
</dbReference>
<evidence type="ECO:0000256" key="2">
    <source>
        <dbReference type="ARBA" id="ARBA00022771"/>
    </source>
</evidence>
<dbReference type="InterPro" id="IPR011011">
    <property type="entry name" value="Znf_FYVE_PHD"/>
</dbReference>
<feature type="compositionally biased region" description="Polar residues" evidence="5">
    <location>
        <begin position="681"/>
        <end position="691"/>
    </location>
</feature>
<reference evidence="7" key="1">
    <citation type="submission" date="2014-07" db="EMBL/GenBank/DDBJ databases">
        <authorList>
            <person name="Martin A.A"/>
            <person name="De Silva N."/>
        </authorList>
    </citation>
    <scope>NUCLEOTIDE SEQUENCE</scope>
</reference>
<dbReference type="WBParaSite" id="SVE_0080400.1">
    <property type="protein sequence ID" value="SVE_0080400.1"/>
    <property type="gene ID" value="SVE_0080400"/>
</dbReference>
<dbReference type="InterPro" id="IPR001965">
    <property type="entry name" value="Znf_PHD"/>
</dbReference>
<organism evidence="7 8">
    <name type="scientific">Strongyloides venezuelensis</name>
    <name type="common">Threadworm</name>
    <dbReference type="NCBI Taxonomy" id="75913"/>
    <lineage>
        <taxon>Eukaryota</taxon>
        <taxon>Metazoa</taxon>
        <taxon>Ecdysozoa</taxon>
        <taxon>Nematoda</taxon>
        <taxon>Chromadorea</taxon>
        <taxon>Rhabditida</taxon>
        <taxon>Tylenchina</taxon>
        <taxon>Panagrolaimomorpha</taxon>
        <taxon>Strongyloidoidea</taxon>
        <taxon>Strongyloididae</taxon>
        <taxon>Strongyloides</taxon>
    </lineage>
</organism>
<feature type="region of interest" description="Disordered" evidence="5">
    <location>
        <begin position="649"/>
        <end position="769"/>
    </location>
</feature>
<evidence type="ECO:0000256" key="4">
    <source>
        <dbReference type="PROSITE-ProRule" id="PRU00146"/>
    </source>
</evidence>
<dbReference type="Gene3D" id="3.30.40.10">
    <property type="entry name" value="Zinc/RING finger domain, C3HC4 (zinc finger)"/>
    <property type="match status" value="1"/>
</dbReference>
<dbReference type="InterPro" id="IPR013083">
    <property type="entry name" value="Znf_RING/FYVE/PHD"/>
</dbReference>
<feature type="compositionally biased region" description="Polar residues" evidence="5">
    <location>
        <begin position="660"/>
        <end position="669"/>
    </location>
</feature>
<evidence type="ECO:0000256" key="1">
    <source>
        <dbReference type="ARBA" id="ARBA00022723"/>
    </source>
</evidence>
<dbReference type="InterPro" id="IPR019787">
    <property type="entry name" value="Znf_PHD-finger"/>
</dbReference>